<evidence type="ECO:0000259" key="5">
    <source>
        <dbReference type="Pfam" id="PF17808"/>
    </source>
</evidence>
<evidence type="ECO:0008006" key="8">
    <source>
        <dbReference type="Google" id="ProtNLM"/>
    </source>
</evidence>
<accession>A0AA89BL51</accession>
<proteinExistence type="predicted"/>
<feature type="domain" description="Purple acid phosphatase C-terminal" evidence="4">
    <location>
        <begin position="435"/>
        <end position="493"/>
    </location>
</feature>
<keyword evidence="2" id="KW-0325">Glycoprotein</keyword>
<evidence type="ECO:0000256" key="1">
    <source>
        <dbReference type="ARBA" id="ARBA00001947"/>
    </source>
</evidence>
<reference evidence="6" key="1">
    <citation type="submission" date="2022-12" db="EMBL/GenBank/DDBJ databases">
        <title>Draft genome assemblies for two species of Escallonia (Escalloniales).</title>
        <authorList>
            <person name="Chanderbali A."/>
            <person name="Dervinis C."/>
            <person name="Anghel I."/>
            <person name="Soltis D."/>
            <person name="Soltis P."/>
            <person name="Zapata F."/>
        </authorList>
    </citation>
    <scope>NUCLEOTIDE SEQUENCE</scope>
    <source>
        <strain evidence="6">UCBG64.0493</strain>
        <tissue evidence="6">Leaf</tissue>
    </source>
</reference>
<keyword evidence="7" id="KW-1185">Reference proteome</keyword>
<organism evidence="6 7">
    <name type="scientific">Escallonia herrerae</name>
    <dbReference type="NCBI Taxonomy" id="1293975"/>
    <lineage>
        <taxon>Eukaryota</taxon>
        <taxon>Viridiplantae</taxon>
        <taxon>Streptophyta</taxon>
        <taxon>Embryophyta</taxon>
        <taxon>Tracheophyta</taxon>
        <taxon>Spermatophyta</taxon>
        <taxon>Magnoliopsida</taxon>
        <taxon>eudicotyledons</taxon>
        <taxon>Gunneridae</taxon>
        <taxon>Pentapetalae</taxon>
        <taxon>asterids</taxon>
        <taxon>campanulids</taxon>
        <taxon>Escalloniales</taxon>
        <taxon>Escalloniaceae</taxon>
        <taxon>Escallonia</taxon>
    </lineage>
</organism>
<dbReference type="SUPFAM" id="SSF56300">
    <property type="entry name" value="Metallo-dependent phosphatases"/>
    <property type="match status" value="1"/>
</dbReference>
<feature type="domain" description="Purple acid phosphatase Fn3-like" evidence="5">
    <location>
        <begin position="25"/>
        <end position="129"/>
    </location>
</feature>
<dbReference type="Pfam" id="PF14008">
    <property type="entry name" value="Metallophos_C"/>
    <property type="match status" value="1"/>
</dbReference>
<dbReference type="PANTHER" id="PTHR45778">
    <property type="entry name" value="PURPLE ACID PHOSPHATASE-RELATED"/>
    <property type="match status" value="1"/>
</dbReference>
<dbReference type="InterPro" id="IPR025733">
    <property type="entry name" value="PAPs_C"/>
</dbReference>
<evidence type="ECO:0000313" key="6">
    <source>
        <dbReference type="EMBL" id="KAK3040667.1"/>
    </source>
</evidence>
<comment type="cofactor">
    <cofactor evidence="1">
        <name>Zn(2+)</name>
        <dbReference type="ChEBI" id="CHEBI:29105"/>
    </cofactor>
</comment>
<dbReference type="GO" id="GO:0016787">
    <property type="term" value="F:hydrolase activity"/>
    <property type="evidence" value="ECO:0007669"/>
    <property type="project" value="InterPro"/>
</dbReference>
<evidence type="ECO:0000259" key="4">
    <source>
        <dbReference type="Pfam" id="PF14008"/>
    </source>
</evidence>
<gene>
    <name evidence="6" type="ORF">RJ639_026988</name>
</gene>
<dbReference type="EMBL" id="JAVXUP010000051">
    <property type="protein sequence ID" value="KAK3040667.1"/>
    <property type="molecule type" value="Genomic_DNA"/>
</dbReference>
<protein>
    <recommendedName>
        <fullName evidence="8">Purple acid phosphatase</fullName>
    </recommendedName>
</protein>
<evidence type="ECO:0000259" key="3">
    <source>
        <dbReference type="Pfam" id="PF00149"/>
    </source>
</evidence>
<dbReference type="Gene3D" id="3.60.21.10">
    <property type="match status" value="1"/>
</dbReference>
<comment type="caution">
    <text evidence="6">The sequence shown here is derived from an EMBL/GenBank/DDBJ whole genome shotgun (WGS) entry which is preliminary data.</text>
</comment>
<dbReference type="InterPro" id="IPR041792">
    <property type="entry name" value="MPP_PAP"/>
</dbReference>
<dbReference type="InterPro" id="IPR040974">
    <property type="entry name" value="Fn3_PAP"/>
</dbReference>
<dbReference type="Proteomes" id="UP001188597">
    <property type="component" value="Unassembled WGS sequence"/>
</dbReference>
<feature type="domain" description="Calcineurin-like phosphoesterase" evidence="3">
    <location>
        <begin position="218"/>
        <end position="410"/>
    </location>
</feature>
<dbReference type="Pfam" id="PF17808">
    <property type="entry name" value="fn3_PAP"/>
    <property type="match status" value="1"/>
</dbReference>
<name>A0AA89BL51_9ASTE</name>
<evidence type="ECO:0000256" key="2">
    <source>
        <dbReference type="ARBA" id="ARBA00023180"/>
    </source>
</evidence>
<dbReference type="AlphaFoldDB" id="A0AA89BL51"/>
<dbReference type="InterPro" id="IPR004843">
    <property type="entry name" value="Calcineurin-like_PHP"/>
</dbReference>
<dbReference type="Pfam" id="PF00149">
    <property type="entry name" value="Metallophos"/>
    <property type="match status" value="1"/>
</dbReference>
<dbReference type="CDD" id="cd00839">
    <property type="entry name" value="MPP_PAPs"/>
    <property type="match status" value="1"/>
</dbReference>
<evidence type="ECO:0000313" key="7">
    <source>
        <dbReference type="Proteomes" id="UP001188597"/>
    </source>
</evidence>
<dbReference type="PANTHER" id="PTHR45778:SF6">
    <property type="entry name" value="INACTIVE PURPLE ACID PHOSPHATASE 24-RELATED"/>
    <property type="match status" value="1"/>
</dbReference>
<dbReference type="InterPro" id="IPR029052">
    <property type="entry name" value="Metallo-depent_PP-like"/>
</dbReference>
<sequence>MGLICKQYGSGMISMVYKTVTYAKGPGGEDAEWITVELNYPNPTGDDWVGVFSPANFNICKAYLFVLQFLCKFFDQTMHMYVTWFRDVFSISLEAKKSHSYGSSSACLPEDDPRQQAPYICSAPIKPKLEAISNAISFANPKVPLYPRLSQGKSWNEVLELTIESREIVTSCPKFLTNKFLLHTYKLGHRLLNGSYIWSKVYSFKSSPYPGQDSLQQVVIFGDMGKAERDGSNEYSNYQPGSLNTTHQLIKDLDNIDIVFHIGDITYANGYISQWDQFTSLVEPIASTVPYMVARRCGVLAETMFYIPAENRAKFWYSTDSGMYFCIADTKHDWREGSEQYKFIETCLASANRQKQPWLVFAAHRVLRYSSGSNYSLQGSFEEPMGRESLQKLWQKYKVDIAFDGHVHNYERTCPMYQNQCVNTERFQYSGIVNGTIHIVVGGGGSHLSDFSLLQTSWSLYRDYDYGFVKLTAFNHSSLLLEYKKSSDGKVYDAFTISKDYRDVLACVPDGCEPTTLAS</sequence>